<evidence type="ECO:0000313" key="4">
    <source>
        <dbReference type="EMBL" id="GLD33002.1"/>
    </source>
</evidence>
<name>A0A9P3V1M4_9MYCO</name>
<keyword evidence="2" id="KW-0472">Membrane</keyword>
<dbReference type="EMBL" id="BRZI01000061">
    <property type="protein sequence ID" value="GLD33002.1"/>
    <property type="molecule type" value="Genomic_DNA"/>
</dbReference>
<sequence>MSVPRTTLCNVQVPTWIALAALVAPAISAAVAVIQARRATKAKDAAQLHEAKAEQNAARATKAAEEAAAWQRQAAAAAQRSAEALEAQNRMAEEHAERAEGVPWELRHAQGDQYDLWNVTDTAKFGVKISGGGVAGDPVFDRVDGRSSARFMIAPFGGEADRIDVTWHRRDDLSDQPPQQWRGTRPPKL</sequence>
<gene>
    <name evidence="4" type="ORF">Mkiyose1413_48850</name>
    <name evidence="3" type="ORF">SRL2020028_38730</name>
</gene>
<proteinExistence type="predicted"/>
<keyword evidence="2" id="KW-1133">Transmembrane helix</keyword>
<feature type="transmembrane region" description="Helical" evidence="2">
    <location>
        <begin position="15"/>
        <end position="34"/>
    </location>
</feature>
<keyword evidence="5" id="KW-1185">Reference proteome</keyword>
<evidence type="ECO:0000313" key="5">
    <source>
        <dbReference type="Proteomes" id="UP001064782"/>
    </source>
</evidence>
<dbReference type="Proteomes" id="UP001165663">
    <property type="component" value="Unassembled WGS sequence"/>
</dbReference>
<protein>
    <submittedName>
        <fullName evidence="4">Uncharacterized protein</fullName>
    </submittedName>
</protein>
<reference evidence="4" key="1">
    <citation type="submission" date="2022-08" db="EMBL/GenBank/DDBJ databases">
        <title>Mycobacterium kiyosense sp. nov., scotochromogenic slow-glowing species isolated from respiratory specimens.</title>
        <authorList>
            <person name="Fukano H."/>
            <person name="Kazumi Y."/>
            <person name="Sakagami N."/>
            <person name="Ato M."/>
            <person name="Mitarai S."/>
            <person name="Hoshino Y."/>
        </authorList>
    </citation>
    <scope>NUCLEOTIDE SEQUENCE</scope>
    <source>
        <strain evidence="4">1413</strain>
        <strain evidence="3">SRL2020-028</strain>
    </source>
</reference>
<feature type="region of interest" description="Disordered" evidence="1">
    <location>
        <begin position="80"/>
        <end position="99"/>
    </location>
</feature>
<accession>A0A9P3V1M4</accession>
<dbReference type="Proteomes" id="UP001064782">
    <property type="component" value="Unassembled WGS sequence"/>
</dbReference>
<feature type="region of interest" description="Disordered" evidence="1">
    <location>
        <begin position="168"/>
        <end position="189"/>
    </location>
</feature>
<dbReference type="AlphaFoldDB" id="A0A9P3V1M4"/>
<comment type="caution">
    <text evidence="4">The sequence shown here is derived from an EMBL/GenBank/DDBJ whole genome shotgun (WGS) entry which is preliminary data.</text>
</comment>
<evidence type="ECO:0000313" key="3">
    <source>
        <dbReference type="EMBL" id="GLB84617.1"/>
    </source>
</evidence>
<keyword evidence="2" id="KW-0812">Transmembrane</keyword>
<organism evidence="4 5">
    <name type="scientific">Mycobacterium kiyosense</name>
    <dbReference type="NCBI Taxonomy" id="2871094"/>
    <lineage>
        <taxon>Bacteria</taxon>
        <taxon>Bacillati</taxon>
        <taxon>Actinomycetota</taxon>
        <taxon>Actinomycetes</taxon>
        <taxon>Mycobacteriales</taxon>
        <taxon>Mycobacteriaceae</taxon>
        <taxon>Mycobacterium</taxon>
    </lineage>
</organism>
<dbReference type="EMBL" id="BRXE01000056">
    <property type="protein sequence ID" value="GLB84617.1"/>
    <property type="molecule type" value="Genomic_DNA"/>
</dbReference>
<evidence type="ECO:0000256" key="1">
    <source>
        <dbReference type="SAM" id="MobiDB-lite"/>
    </source>
</evidence>
<evidence type="ECO:0000256" key="2">
    <source>
        <dbReference type="SAM" id="Phobius"/>
    </source>
</evidence>